<proteinExistence type="predicted"/>
<dbReference type="PANTHER" id="PTHR19328">
    <property type="entry name" value="HEDGEHOG-INTERACTING PROTEIN"/>
    <property type="match status" value="1"/>
</dbReference>
<dbReference type="Gene3D" id="2.120.10.30">
    <property type="entry name" value="TolB, C-terminal domain"/>
    <property type="match status" value="1"/>
</dbReference>
<dbReference type="InterPro" id="IPR011041">
    <property type="entry name" value="Quinoprot_gluc/sorb_DH_b-prop"/>
</dbReference>
<protein>
    <submittedName>
        <fullName evidence="2">PQQ-dependent sugar dehydrogenase</fullName>
    </submittedName>
</protein>
<accession>A0AAW5RHR6</accession>
<evidence type="ECO:0000259" key="1">
    <source>
        <dbReference type="Pfam" id="PF07995"/>
    </source>
</evidence>
<dbReference type="Proteomes" id="UP001208651">
    <property type="component" value="Unassembled WGS sequence"/>
</dbReference>
<dbReference type="AlphaFoldDB" id="A0AAW5RHR6"/>
<dbReference type="InterPro" id="IPR011042">
    <property type="entry name" value="6-blade_b-propeller_TolB-like"/>
</dbReference>
<evidence type="ECO:0000313" key="2">
    <source>
        <dbReference type="EMBL" id="MCV3286937.1"/>
    </source>
</evidence>
<dbReference type="Pfam" id="PF07995">
    <property type="entry name" value="GSDH"/>
    <property type="match status" value="1"/>
</dbReference>
<comment type="caution">
    <text evidence="2">The sequence shown here is derived from an EMBL/GenBank/DDBJ whole genome shotgun (WGS) entry which is preliminary data.</text>
</comment>
<dbReference type="PANTHER" id="PTHR19328:SF75">
    <property type="entry name" value="ALDOSE SUGAR DEHYDROGENASE YLII"/>
    <property type="match status" value="1"/>
</dbReference>
<dbReference type="EMBL" id="JAJVCY010000002">
    <property type="protein sequence ID" value="MCV3286937.1"/>
    <property type="molecule type" value="Genomic_DNA"/>
</dbReference>
<sequence length="400" mass="43595">MQARLQREVYAPARRRGLLFLTFCHLAPLYFSDVAPPASPLSKRRSSLLRLLALLLVCLVAQVRALTLTPLVEGLNHPWGLVLLPDGGYLVGERPGRLLHIDAAGKRHLISGLPPLAATGQGGLLDLALDGEGWLYLSYSEPGDGGAGTAVARARLQKEALIDWQLLFRQEPKVAGGAHFGSRLALTEDGYLFITLGDRYSERERAQTLDNHLGKTVRLHKDGRVPADNPFVKTAGALPEIWSLGHRNMQGAALRPGSQQFWAHEHGPQGGDEVNLILPGHNYGWPKVTFGEEYGGGKIGLGQSAPGMTPPRWIWVPSIAPSGMTFYQGELFKEWRGDLLVGALRGQALLRLHLDGDKIVSAERLLTDLGERIRTVKEGPDGALYLLTDSGQGRLLKLTP</sequence>
<dbReference type="InterPro" id="IPR012938">
    <property type="entry name" value="Glc/Sorbosone_DH"/>
</dbReference>
<dbReference type="SUPFAM" id="SSF50952">
    <property type="entry name" value="Soluble quinoprotein glucose dehydrogenase"/>
    <property type="match status" value="1"/>
</dbReference>
<feature type="domain" description="Glucose/Sorbosone dehydrogenase" evidence="1">
    <location>
        <begin position="75"/>
        <end position="397"/>
    </location>
</feature>
<organism evidence="2 3">
    <name type="scientific">Aeromonas media</name>
    <dbReference type="NCBI Taxonomy" id="651"/>
    <lineage>
        <taxon>Bacteria</taxon>
        <taxon>Pseudomonadati</taxon>
        <taxon>Pseudomonadota</taxon>
        <taxon>Gammaproteobacteria</taxon>
        <taxon>Aeromonadales</taxon>
        <taxon>Aeromonadaceae</taxon>
        <taxon>Aeromonas</taxon>
    </lineage>
</organism>
<reference evidence="2" key="1">
    <citation type="submission" date="2022-01" db="EMBL/GenBank/DDBJ databases">
        <title>Comparison of Fish pathogen Aeromonas spp.</title>
        <authorList>
            <person name="Dubey S."/>
            <person name="Sorum H."/>
            <person name="Munangandu H.M."/>
        </authorList>
    </citation>
    <scope>NUCLEOTIDE SEQUENCE</scope>
    <source>
        <strain evidence="2">SD/21-15</strain>
    </source>
</reference>
<gene>
    <name evidence="2" type="ORF">LZT28_01500</name>
</gene>
<evidence type="ECO:0000313" key="3">
    <source>
        <dbReference type="Proteomes" id="UP001208651"/>
    </source>
</evidence>
<name>A0AAW5RHR6_AERME</name>